<keyword evidence="1" id="KW-0004">4Fe-4S</keyword>
<evidence type="ECO:0000313" key="7">
    <source>
        <dbReference type="EMBL" id="KFM92957.1"/>
    </source>
</evidence>
<dbReference type="STRING" id="44252.DJ90_2821"/>
<dbReference type="OrthoDB" id="9779457at2"/>
<evidence type="ECO:0000256" key="2">
    <source>
        <dbReference type="ARBA" id="ARBA00022723"/>
    </source>
</evidence>
<feature type="domain" description="4Fe-4S ferredoxin-type" evidence="6">
    <location>
        <begin position="3"/>
        <end position="32"/>
    </location>
</feature>
<dbReference type="Gene3D" id="3.30.70.20">
    <property type="match status" value="2"/>
</dbReference>
<evidence type="ECO:0000313" key="10">
    <source>
        <dbReference type="Proteomes" id="UP000442469"/>
    </source>
</evidence>
<dbReference type="GeneID" id="77008521"/>
<dbReference type="PANTHER" id="PTHR42859:SF17">
    <property type="entry name" value="ELECTRON TRANSPORT PROTEIN HYDN-RELATED"/>
    <property type="match status" value="1"/>
</dbReference>
<keyword evidence="3" id="KW-0677">Repeat</keyword>
<dbReference type="InterPro" id="IPR050294">
    <property type="entry name" value="RnfB_subfamily"/>
</dbReference>
<keyword evidence="5" id="KW-0411">Iron-sulfur</keyword>
<evidence type="ECO:0000313" key="8">
    <source>
        <dbReference type="EMBL" id="MUG24149.1"/>
    </source>
</evidence>
<dbReference type="HOGENOM" id="CLU_043374_3_0_9"/>
<dbReference type="PROSITE" id="PS51379">
    <property type="entry name" value="4FE4S_FER_2"/>
    <property type="match status" value="3"/>
</dbReference>
<gene>
    <name evidence="7" type="ORF">DJ90_2821</name>
    <name evidence="8" type="ORF">GNQ08_17315</name>
</gene>
<dbReference type="AlphaFoldDB" id="A0A090Y542"/>
<evidence type="ECO:0000256" key="4">
    <source>
        <dbReference type="ARBA" id="ARBA00023004"/>
    </source>
</evidence>
<dbReference type="InterPro" id="IPR017900">
    <property type="entry name" value="4Fe4S_Fe_S_CS"/>
</dbReference>
<dbReference type="Pfam" id="PF12838">
    <property type="entry name" value="Fer4_7"/>
    <property type="match status" value="1"/>
</dbReference>
<dbReference type="InterPro" id="IPR017896">
    <property type="entry name" value="4Fe4S_Fe-S-bd"/>
</dbReference>
<dbReference type="PANTHER" id="PTHR42859">
    <property type="entry name" value="OXIDOREDUCTASE"/>
    <property type="match status" value="1"/>
</dbReference>
<dbReference type="SUPFAM" id="SSF54862">
    <property type="entry name" value="4Fe-4S ferredoxins"/>
    <property type="match status" value="1"/>
</dbReference>
<evidence type="ECO:0000313" key="9">
    <source>
        <dbReference type="Proteomes" id="UP000029278"/>
    </source>
</evidence>
<dbReference type="Proteomes" id="UP000442469">
    <property type="component" value="Unassembled WGS sequence"/>
</dbReference>
<sequence>MNSFVLADPDKCIGCHTCEAACAVAHSDQDFFRQTPGETEFYPRLTVVKTENITAPVQCRHCEDAPCANVCPNGSITSSGDGICINQDTCIGCKTCMLACPYGAIEMVPLYRDGEKQLQAGLRYNAAGAWIPKEKIVASKCDLCEGTPGGPACVSVCPTNALQLIVPARVQVSVAEKRAATAQALQLFGGVAR</sequence>
<dbReference type="Proteomes" id="UP000029278">
    <property type="component" value="Unassembled WGS sequence"/>
</dbReference>
<dbReference type="CDD" id="cd10554">
    <property type="entry name" value="HycB_like"/>
    <property type="match status" value="1"/>
</dbReference>
<keyword evidence="2" id="KW-0479">Metal-binding</keyword>
<name>A0A090Y542_PAEMA</name>
<dbReference type="EMBL" id="JMQA01000053">
    <property type="protein sequence ID" value="KFM92957.1"/>
    <property type="molecule type" value="Genomic_DNA"/>
</dbReference>
<feature type="domain" description="4Fe-4S ferredoxin-type" evidence="6">
    <location>
        <begin position="81"/>
        <end position="110"/>
    </location>
</feature>
<reference evidence="7 9" key="1">
    <citation type="submission" date="2014-04" db="EMBL/GenBank/DDBJ databases">
        <authorList>
            <person name="Bishop-Lilly K.A."/>
            <person name="Broomall S.M."/>
            <person name="Chain P.S."/>
            <person name="Chertkov O."/>
            <person name="Coyne S.R."/>
            <person name="Daligault H.E."/>
            <person name="Davenport K.W."/>
            <person name="Erkkila T."/>
            <person name="Frey K.G."/>
            <person name="Gibbons H.S."/>
            <person name="Gu W."/>
            <person name="Jaissle J."/>
            <person name="Johnson S.L."/>
            <person name="Koroleva G.I."/>
            <person name="Ladner J.T."/>
            <person name="Lo C.-C."/>
            <person name="Minogue T.D."/>
            <person name="Munk C."/>
            <person name="Palacios G.F."/>
            <person name="Redden C.L."/>
            <person name="Rosenzweig C.N."/>
            <person name="Scholz M.B."/>
            <person name="Teshima H."/>
            <person name="Xu Y."/>
        </authorList>
    </citation>
    <scope>NUCLEOTIDE SEQUENCE [LARGE SCALE GENOMIC DNA]</scope>
    <source>
        <strain evidence="7 9">8244</strain>
    </source>
</reference>
<evidence type="ECO:0000259" key="6">
    <source>
        <dbReference type="PROSITE" id="PS51379"/>
    </source>
</evidence>
<dbReference type="EMBL" id="WNZZ01000013">
    <property type="protein sequence ID" value="MUG24149.1"/>
    <property type="molecule type" value="Genomic_DNA"/>
</dbReference>
<dbReference type="GO" id="GO:0046872">
    <property type="term" value="F:metal ion binding"/>
    <property type="evidence" value="ECO:0007669"/>
    <property type="project" value="UniProtKB-KW"/>
</dbReference>
<evidence type="ECO:0000256" key="3">
    <source>
        <dbReference type="ARBA" id="ARBA00022737"/>
    </source>
</evidence>
<protein>
    <submittedName>
        <fullName evidence="7">4Fe-4S dicluster domain protein</fullName>
    </submittedName>
    <submittedName>
        <fullName evidence="8">4Fe-4S dicluster domain-containing protein</fullName>
    </submittedName>
</protein>
<dbReference type="PROSITE" id="PS00198">
    <property type="entry name" value="4FE4S_FER_1"/>
    <property type="match status" value="1"/>
</dbReference>
<dbReference type="Pfam" id="PF13183">
    <property type="entry name" value="Fer4_8"/>
    <property type="match status" value="1"/>
</dbReference>
<dbReference type="RefSeq" id="WP_036624459.1">
    <property type="nucleotide sequence ID" value="NZ_BGML01000001.1"/>
</dbReference>
<dbReference type="GO" id="GO:0051539">
    <property type="term" value="F:4 iron, 4 sulfur cluster binding"/>
    <property type="evidence" value="ECO:0007669"/>
    <property type="project" value="UniProtKB-KW"/>
</dbReference>
<feature type="domain" description="4Fe-4S ferredoxin-type" evidence="6">
    <location>
        <begin position="134"/>
        <end position="167"/>
    </location>
</feature>
<comment type="caution">
    <text evidence="7">The sequence shown here is derived from an EMBL/GenBank/DDBJ whole genome shotgun (WGS) entry which is preliminary data.</text>
</comment>
<evidence type="ECO:0000256" key="1">
    <source>
        <dbReference type="ARBA" id="ARBA00022485"/>
    </source>
</evidence>
<evidence type="ECO:0000256" key="5">
    <source>
        <dbReference type="ARBA" id="ARBA00023014"/>
    </source>
</evidence>
<keyword evidence="4" id="KW-0408">Iron</keyword>
<reference evidence="8 10" key="2">
    <citation type="submission" date="2019-11" db="EMBL/GenBank/DDBJ databases">
        <title>Draft genome sequences of five Paenibacillus species of dairy origin.</title>
        <authorList>
            <person name="Olajide A.M."/>
            <person name="Chen S."/>
            <person name="Lapointe G."/>
        </authorList>
    </citation>
    <scope>NUCLEOTIDE SEQUENCE [LARGE SCALE GENOMIC DNA]</scope>
    <source>
        <strain evidence="8 10">3CT49</strain>
    </source>
</reference>
<proteinExistence type="predicted"/>
<keyword evidence="9" id="KW-1185">Reference proteome</keyword>
<organism evidence="7 9">
    <name type="scientific">Paenibacillus macerans</name>
    <name type="common">Bacillus macerans</name>
    <dbReference type="NCBI Taxonomy" id="44252"/>
    <lineage>
        <taxon>Bacteria</taxon>
        <taxon>Bacillati</taxon>
        <taxon>Bacillota</taxon>
        <taxon>Bacilli</taxon>
        <taxon>Bacillales</taxon>
        <taxon>Paenibacillaceae</taxon>
        <taxon>Paenibacillus</taxon>
    </lineage>
</organism>
<dbReference type="PATRIC" id="fig|44252.3.peg.6126"/>
<accession>A0A090Y542</accession>